<keyword evidence="3" id="KW-1185">Reference proteome</keyword>
<dbReference type="RefSeq" id="WP_163159806.1">
    <property type="nucleotide sequence ID" value="NZ_VKHP01000167.1"/>
</dbReference>
<gene>
    <name evidence="2" type="ORF">FNJ47_31585</name>
</gene>
<dbReference type="EMBL" id="VKHP01000167">
    <property type="protein sequence ID" value="NEV00237.1"/>
    <property type="molecule type" value="Genomic_DNA"/>
</dbReference>
<protein>
    <submittedName>
        <fullName evidence="2">Uncharacterized protein</fullName>
    </submittedName>
</protein>
<keyword evidence="1" id="KW-0175">Coiled coil</keyword>
<sequence>MVTQSNIHFFANWAKERLDEMDATVISLESKAAEVQADVRDKAKKVLADLRSQRDDFRDTMKKQSEANEAAWIQTKAKLEADWGLFEAEVKKYVESFGKQIEHQQATFKLQADAQLKAWREVAEKLGSDAKKFASERRGDIDAAVKRMNADAIEAEKKLEKLNQAGTQSWSALMAALTETRTAFDRANEAAREAFKRAA</sequence>
<comment type="caution">
    <text evidence="2">The sequence shown here is derived from an EMBL/GenBank/DDBJ whole genome shotgun (WGS) entry which is preliminary data.</text>
</comment>
<organism evidence="2 3">
    <name type="scientific">Bradyrhizobium uaiense</name>
    <dbReference type="NCBI Taxonomy" id="2594946"/>
    <lineage>
        <taxon>Bacteria</taxon>
        <taxon>Pseudomonadati</taxon>
        <taxon>Pseudomonadota</taxon>
        <taxon>Alphaproteobacteria</taxon>
        <taxon>Hyphomicrobiales</taxon>
        <taxon>Nitrobacteraceae</taxon>
        <taxon>Bradyrhizobium</taxon>
    </lineage>
</organism>
<proteinExistence type="predicted"/>
<dbReference type="AlphaFoldDB" id="A0A6P1BP06"/>
<reference evidence="2 3" key="1">
    <citation type="journal article" date="2020" name="Arch. Microbiol.">
        <title>Bradyrhizobium uaiense sp. nov., a new highly efficient cowpea symbiont.</title>
        <authorList>
            <person name="Cabral Michel D."/>
            <person name="Azarias Guimaraes A."/>
            <person name="Martins da Costa E."/>
            <person name="Soares de Carvalho T."/>
            <person name="Balsanelli E."/>
            <person name="Willems A."/>
            <person name="Maltempi de Souza E."/>
            <person name="de Souza Moreira F.M."/>
        </authorList>
    </citation>
    <scope>NUCLEOTIDE SEQUENCE [LARGE SCALE GENOMIC DNA]</scope>
    <source>
        <strain evidence="2 3">UFLA 03-164</strain>
    </source>
</reference>
<evidence type="ECO:0000313" key="2">
    <source>
        <dbReference type="EMBL" id="NEV00237.1"/>
    </source>
</evidence>
<feature type="coiled-coil region" evidence="1">
    <location>
        <begin position="18"/>
        <end position="67"/>
    </location>
</feature>
<name>A0A6P1BP06_9BRAD</name>
<dbReference type="Proteomes" id="UP000468531">
    <property type="component" value="Unassembled WGS sequence"/>
</dbReference>
<evidence type="ECO:0000256" key="1">
    <source>
        <dbReference type="SAM" id="Coils"/>
    </source>
</evidence>
<evidence type="ECO:0000313" key="3">
    <source>
        <dbReference type="Proteomes" id="UP000468531"/>
    </source>
</evidence>
<accession>A0A6P1BP06</accession>